<accession>A0AAV7RGA5</accession>
<gene>
    <name evidence="2" type="ORF">NDU88_003039</name>
</gene>
<organism evidence="2 3">
    <name type="scientific">Pleurodeles waltl</name>
    <name type="common">Iberian ribbed newt</name>
    <dbReference type="NCBI Taxonomy" id="8319"/>
    <lineage>
        <taxon>Eukaryota</taxon>
        <taxon>Metazoa</taxon>
        <taxon>Chordata</taxon>
        <taxon>Craniata</taxon>
        <taxon>Vertebrata</taxon>
        <taxon>Euteleostomi</taxon>
        <taxon>Amphibia</taxon>
        <taxon>Batrachia</taxon>
        <taxon>Caudata</taxon>
        <taxon>Salamandroidea</taxon>
        <taxon>Salamandridae</taxon>
        <taxon>Pleurodelinae</taxon>
        <taxon>Pleurodeles</taxon>
    </lineage>
</organism>
<evidence type="ECO:0000313" key="3">
    <source>
        <dbReference type="Proteomes" id="UP001066276"/>
    </source>
</evidence>
<dbReference type="Proteomes" id="UP001066276">
    <property type="component" value="Chromosome 5"/>
</dbReference>
<dbReference type="EMBL" id="JANPWB010000009">
    <property type="protein sequence ID" value="KAJ1150244.1"/>
    <property type="molecule type" value="Genomic_DNA"/>
</dbReference>
<dbReference type="AlphaFoldDB" id="A0AAV7RGA5"/>
<name>A0AAV7RGA5_PLEWA</name>
<comment type="caution">
    <text evidence="2">The sequence shown here is derived from an EMBL/GenBank/DDBJ whole genome shotgun (WGS) entry which is preliminary data.</text>
</comment>
<proteinExistence type="predicted"/>
<keyword evidence="3" id="KW-1185">Reference proteome</keyword>
<evidence type="ECO:0000313" key="2">
    <source>
        <dbReference type="EMBL" id="KAJ1150244.1"/>
    </source>
</evidence>
<reference evidence="2" key="1">
    <citation type="journal article" date="2022" name="bioRxiv">
        <title>Sequencing and chromosome-scale assembly of the giantPleurodeles waltlgenome.</title>
        <authorList>
            <person name="Brown T."/>
            <person name="Elewa A."/>
            <person name="Iarovenko S."/>
            <person name="Subramanian E."/>
            <person name="Araus A.J."/>
            <person name="Petzold A."/>
            <person name="Susuki M."/>
            <person name="Suzuki K.-i.T."/>
            <person name="Hayashi T."/>
            <person name="Toyoda A."/>
            <person name="Oliveira C."/>
            <person name="Osipova E."/>
            <person name="Leigh N.D."/>
            <person name="Simon A."/>
            <person name="Yun M.H."/>
        </authorList>
    </citation>
    <scope>NUCLEOTIDE SEQUENCE</scope>
    <source>
        <strain evidence="2">20211129_DDA</strain>
        <tissue evidence="2">Liver</tissue>
    </source>
</reference>
<evidence type="ECO:0000256" key="1">
    <source>
        <dbReference type="SAM" id="MobiDB-lite"/>
    </source>
</evidence>
<feature type="region of interest" description="Disordered" evidence="1">
    <location>
        <begin position="1"/>
        <end position="59"/>
    </location>
</feature>
<sequence>MYGRGSGGSARWLRQERSPPGVTRRPQRLFGEPGSAETDAGGLDPWDRTWRRRSPTRADSDCALGGGEALRLLLA</sequence>
<protein>
    <submittedName>
        <fullName evidence="2">Uncharacterized protein</fullName>
    </submittedName>
</protein>